<keyword evidence="9" id="KW-1185">Reference proteome</keyword>
<feature type="transmembrane region" description="Helical" evidence="6">
    <location>
        <begin position="160"/>
        <end position="181"/>
    </location>
</feature>
<dbReference type="InterPro" id="IPR000917">
    <property type="entry name" value="Sulfatase_N"/>
</dbReference>
<evidence type="ECO:0000256" key="1">
    <source>
        <dbReference type="ARBA" id="ARBA00004651"/>
    </source>
</evidence>
<dbReference type="SUPFAM" id="SSF53649">
    <property type="entry name" value="Alkaline phosphatase-like"/>
    <property type="match status" value="1"/>
</dbReference>
<organism evidence="8 9">
    <name type="scientific">Kumtagia ephedrae</name>
    <dbReference type="NCBI Taxonomy" id="2116701"/>
    <lineage>
        <taxon>Bacteria</taxon>
        <taxon>Pseudomonadati</taxon>
        <taxon>Pseudomonadota</taxon>
        <taxon>Alphaproteobacteria</taxon>
        <taxon>Hyphomicrobiales</taxon>
        <taxon>Phyllobacteriaceae</taxon>
        <taxon>Kumtagia</taxon>
    </lineage>
</organism>
<dbReference type="InterPro" id="IPR017850">
    <property type="entry name" value="Alkaline_phosphatase_core_sf"/>
</dbReference>
<dbReference type="PANTHER" id="PTHR47371">
    <property type="entry name" value="LIPOTEICHOIC ACID SYNTHASE"/>
    <property type="match status" value="1"/>
</dbReference>
<comment type="caution">
    <text evidence="8">The sequence shown here is derived from an EMBL/GenBank/DDBJ whole genome shotgun (WGS) entry which is preliminary data.</text>
</comment>
<dbReference type="Pfam" id="PF00884">
    <property type="entry name" value="Sulfatase"/>
    <property type="match status" value="1"/>
</dbReference>
<dbReference type="CDD" id="cd16015">
    <property type="entry name" value="LTA_synthase"/>
    <property type="match status" value="1"/>
</dbReference>
<dbReference type="AlphaFoldDB" id="A0A2P7SF78"/>
<keyword evidence="4 6" id="KW-1133">Transmembrane helix</keyword>
<dbReference type="OrthoDB" id="5363296at2"/>
<keyword evidence="5 6" id="KW-0472">Membrane</keyword>
<feature type="transmembrane region" description="Helical" evidence="6">
    <location>
        <begin position="47"/>
        <end position="69"/>
    </location>
</feature>
<evidence type="ECO:0000256" key="2">
    <source>
        <dbReference type="ARBA" id="ARBA00022475"/>
    </source>
</evidence>
<feature type="domain" description="Sulfatase N-terminal" evidence="7">
    <location>
        <begin position="251"/>
        <end position="479"/>
    </location>
</feature>
<sequence length="531" mass="58008">MSLGLFEHPLALLTAAPAAVVIVAAIADRFALPAKVWRGSRPVRSPAATAVDFAAWIAVVLLVYALFFAISWRPLYALAGSLSTFIIFTLISRAKFQFIREPLVFSDVALAFLVLRHKEMFYATWLNVAFWVVALGYVFGASALFMIFEEPILPGVAQELAIAAVLVAAAAPGLLLFLSGIRQPLAGLSAALIGKDDIKTLTVRLGTSAALLYGFLAWLGRREAPRLRPAASSLSGAAAPVDAAGKGDMPLLVVWQSESFMDMRHFGVKLALPNLDRLRRRAVEWGRMSSVFEGGYTLRTEFSVISGLPPEALGPDASYPYLRAAAYSEIAWPNRLRKAGWNTHFLHPYDRRFFSRDRALPLLGFEAMTMLDGFEHDPRHQGPYVSDMTLSERLLDLCRGDGSKGQFLFAASVENHGPWRPSPRGGGEPLDIYLAILQRSDAALGFLADELDRLDRPVWLAFYGDHAPILKSFADPFPDPRTDYVIVPMARAAEGAAPQPSPVEKAPWELIADMVRHAGLRGPLADAGGAR</sequence>
<dbReference type="PANTHER" id="PTHR47371:SF3">
    <property type="entry name" value="PHOSPHOGLYCEROL TRANSFERASE I"/>
    <property type="match status" value="1"/>
</dbReference>
<name>A0A2P7SF78_9HYPH</name>
<evidence type="ECO:0000259" key="7">
    <source>
        <dbReference type="Pfam" id="PF00884"/>
    </source>
</evidence>
<evidence type="ECO:0000256" key="6">
    <source>
        <dbReference type="SAM" id="Phobius"/>
    </source>
</evidence>
<evidence type="ECO:0000313" key="9">
    <source>
        <dbReference type="Proteomes" id="UP000241229"/>
    </source>
</evidence>
<accession>A0A2P7SF78</accession>
<dbReference type="Proteomes" id="UP000241229">
    <property type="component" value="Unassembled WGS sequence"/>
</dbReference>
<protein>
    <submittedName>
        <fullName evidence="8">Capsular biosynthesis protein</fullName>
    </submittedName>
</protein>
<keyword evidence="3 6" id="KW-0812">Transmembrane</keyword>
<evidence type="ECO:0000256" key="5">
    <source>
        <dbReference type="ARBA" id="ARBA00023136"/>
    </source>
</evidence>
<comment type="subcellular location">
    <subcellularLocation>
        <location evidence="1">Cell membrane</location>
        <topology evidence="1">Multi-pass membrane protein</topology>
    </subcellularLocation>
</comment>
<dbReference type="GO" id="GO:0005886">
    <property type="term" value="C:plasma membrane"/>
    <property type="evidence" value="ECO:0007669"/>
    <property type="project" value="UniProtKB-SubCell"/>
</dbReference>
<keyword evidence="2" id="KW-1003">Cell membrane</keyword>
<feature type="transmembrane region" description="Helical" evidence="6">
    <location>
        <begin position="201"/>
        <end position="219"/>
    </location>
</feature>
<gene>
    <name evidence="8" type="ORF">C7I84_10765</name>
</gene>
<feature type="transmembrane region" description="Helical" evidence="6">
    <location>
        <begin position="75"/>
        <end position="91"/>
    </location>
</feature>
<dbReference type="InterPro" id="IPR050448">
    <property type="entry name" value="OpgB/LTA_synthase_biosynth"/>
</dbReference>
<evidence type="ECO:0000256" key="3">
    <source>
        <dbReference type="ARBA" id="ARBA00022692"/>
    </source>
</evidence>
<evidence type="ECO:0000256" key="4">
    <source>
        <dbReference type="ARBA" id="ARBA00022989"/>
    </source>
</evidence>
<feature type="transmembrane region" description="Helical" evidence="6">
    <location>
        <begin position="128"/>
        <end position="148"/>
    </location>
</feature>
<dbReference type="EMBL" id="PXYK01000008">
    <property type="protein sequence ID" value="PSJ61164.1"/>
    <property type="molecule type" value="Genomic_DNA"/>
</dbReference>
<evidence type="ECO:0000313" key="8">
    <source>
        <dbReference type="EMBL" id="PSJ61164.1"/>
    </source>
</evidence>
<dbReference type="Gene3D" id="3.40.720.10">
    <property type="entry name" value="Alkaline Phosphatase, subunit A"/>
    <property type="match status" value="1"/>
</dbReference>
<feature type="transmembrane region" description="Helical" evidence="6">
    <location>
        <begin position="6"/>
        <end position="27"/>
    </location>
</feature>
<reference evidence="8 9" key="1">
    <citation type="submission" date="2018-03" db="EMBL/GenBank/DDBJ databases">
        <title>The draft genome of Mesorhizobium sp. 6GN-30.</title>
        <authorList>
            <person name="Liu L."/>
            <person name="Li L."/>
            <person name="Wang T."/>
            <person name="Zhang X."/>
            <person name="Liang L."/>
        </authorList>
    </citation>
    <scope>NUCLEOTIDE SEQUENCE [LARGE SCALE GENOMIC DNA]</scope>
    <source>
        <strain evidence="8 9">6GN30</strain>
    </source>
</reference>
<proteinExistence type="predicted"/>